<dbReference type="PANTHER" id="PTHR34182:SF1">
    <property type="entry name" value="PROTEIN-EXPORT MEMBRANE PROTEIN SECG"/>
    <property type="match status" value="1"/>
</dbReference>
<feature type="compositionally biased region" description="Low complexity" evidence="11">
    <location>
        <begin position="109"/>
        <end position="131"/>
    </location>
</feature>
<dbReference type="RefSeq" id="WP_115372584.1">
    <property type="nucleotide sequence ID" value="NZ_QASA01000001.1"/>
</dbReference>
<keyword evidence="4 10" id="KW-1003">Cell membrane</keyword>
<keyword evidence="6 10" id="KW-0653">Protein transport</keyword>
<evidence type="ECO:0000256" key="6">
    <source>
        <dbReference type="ARBA" id="ARBA00022927"/>
    </source>
</evidence>
<dbReference type="EMBL" id="QASA01000001">
    <property type="protein sequence ID" value="RDC63250.1"/>
    <property type="molecule type" value="Genomic_DNA"/>
</dbReference>
<keyword evidence="9 10" id="KW-0472">Membrane</keyword>
<evidence type="ECO:0000256" key="9">
    <source>
        <dbReference type="ARBA" id="ARBA00023136"/>
    </source>
</evidence>
<organism evidence="12 13">
    <name type="scientific">Adhaeribacter pallidiroseus</name>
    <dbReference type="NCBI Taxonomy" id="2072847"/>
    <lineage>
        <taxon>Bacteria</taxon>
        <taxon>Pseudomonadati</taxon>
        <taxon>Bacteroidota</taxon>
        <taxon>Cytophagia</taxon>
        <taxon>Cytophagales</taxon>
        <taxon>Hymenobacteraceae</taxon>
        <taxon>Adhaeribacter</taxon>
    </lineage>
</organism>
<comment type="function">
    <text evidence="10">Involved in protein export. Participates in an early event of protein translocation.</text>
</comment>
<dbReference type="OrthoDB" id="1122493at2"/>
<dbReference type="Proteomes" id="UP000253919">
    <property type="component" value="Unassembled WGS sequence"/>
</dbReference>
<gene>
    <name evidence="12" type="ORF">AHMF7616_01851</name>
</gene>
<keyword evidence="13" id="KW-1185">Reference proteome</keyword>
<dbReference type="GO" id="GO:0065002">
    <property type="term" value="P:intracellular protein transmembrane transport"/>
    <property type="evidence" value="ECO:0007669"/>
    <property type="project" value="TreeGrafter"/>
</dbReference>
<feature type="transmembrane region" description="Helical" evidence="10">
    <location>
        <begin position="54"/>
        <end position="73"/>
    </location>
</feature>
<reference evidence="12 13" key="1">
    <citation type="submission" date="2018-04" db="EMBL/GenBank/DDBJ databases">
        <title>Adhaeribacter sp. HMF7616 genome sequencing and assembly.</title>
        <authorList>
            <person name="Kang H."/>
            <person name="Kang J."/>
            <person name="Cha I."/>
            <person name="Kim H."/>
            <person name="Joh K."/>
        </authorList>
    </citation>
    <scope>NUCLEOTIDE SEQUENCE [LARGE SCALE GENOMIC DNA]</scope>
    <source>
        <strain evidence="12 13">HMF7616</strain>
    </source>
</reference>
<dbReference type="NCBIfam" id="TIGR00810">
    <property type="entry name" value="secG"/>
    <property type="match status" value="1"/>
</dbReference>
<comment type="similarity">
    <text evidence="2 10">Belongs to the SecG family.</text>
</comment>
<comment type="caution">
    <text evidence="10">Lacks conserved residue(s) required for the propagation of feature annotation.</text>
</comment>
<evidence type="ECO:0000256" key="7">
    <source>
        <dbReference type="ARBA" id="ARBA00022989"/>
    </source>
</evidence>
<dbReference type="GO" id="GO:0005886">
    <property type="term" value="C:plasma membrane"/>
    <property type="evidence" value="ECO:0007669"/>
    <property type="project" value="UniProtKB-SubCell"/>
</dbReference>
<keyword evidence="7 10" id="KW-1133">Transmembrane helix</keyword>
<evidence type="ECO:0000256" key="2">
    <source>
        <dbReference type="ARBA" id="ARBA00008445"/>
    </source>
</evidence>
<dbReference type="InterPro" id="IPR004692">
    <property type="entry name" value="SecG"/>
</dbReference>
<comment type="caution">
    <text evidence="12">The sequence shown here is derived from an EMBL/GenBank/DDBJ whole genome shotgun (WGS) entry which is preliminary data.</text>
</comment>
<evidence type="ECO:0000256" key="1">
    <source>
        <dbReference type="ARBA" id="ARBA00004651"/>
    </source>
</evidence>
<evidence type="ECO:0000256" key="4">
    <source>
        <dbReference type="ARBA" id="ARBA00022475"/>
    </source>
</evidence>
<dbReference type="GO" id="GO:0009306">
    <property type="term" value="P:protein secretion"/>
    <property type="evidence" value="ECO:0007669"/>
    <property type="project" value="UniProtKB-UniRule"/>
</dbReference>
<name>A0A369QG30_9BACT</name>
<proteinExistence type="inferred from homology"/>
<evidence type="ECO:0000256" key="11">
    <source>
        <dbReference type="SAM" id="MobiDB-lite"/>
    </source>
</evidence>
<dbReference type="GO" id="GO:0015450">
    <property type="term" value="F:protein-transporting ATPase activity"/>
    <property type="evidence" value="ECO:0007669"/>
    <property type="project" value="UniProtKB-UniRule"/>
</dbReference>
<keyword evidence="8 10" id="KW-0811">Translocation</keyword>
<evidence type="ECO:0000313" key="13">
    <source>
        <dbReference type="Proteomes" id="UP000253919"/>
    </source>
</evidence>
<comment type="subcellular location">
    <subcellularLocation>
        <location evidence="1 10">Cell membrane</location>
        <topology evidence="1 10">Multi-pass membrane protein</topology>
    </subcellularLocation>
</comment>
<keyword evidence="3 10" id="KW-0813">Transport</keyword>
<dbReference type="AlphaFoldDB" id="A0A369QG30"/>
<evidence type="ECO:0000256" key="5">
    <source>
        <dbReference type="ARBA" id="ARBA00022692"/>
    </source>
</evidence>
<protein>
    <recommendedName>
        <fullName evidence="10">Protein-export membrane protein SecG</fullName>
    </recommendedName>
</protein>
<evidence type="ECO:0000313" key="12">
    <source>
        <dbReference type="EMBL" id="RDC63250.1"/>
    </source>
</evidence>
<sequence length="143" mass="14503">MYIALLCLIIFVCVLLILVVLSQNSKGGGLSSQFGAGSSQLMGVKRTGDLLEKLTWGLAIGLVLLTLTSHIILDTTGNAVQSRSINIEKAQQDRPAATAPAIPPVGNGTTPPAGSNNAAPAGTATPAQQPAVSTPGVTLDSTK</sequence>
<accession>A0A369QG30</accession>
<dbReference type="GO" id="GO:0043952">
    <property type="term" value="P:protein transport by the Sec complex"/>
    <property type="evidence" value="ECO:0007669"/>
    <property type="project" value="TreeGrafter"/>
</dbReference>
<evidence type="ECO:0000256" key="3">
    <source>
        <dbReference type="ARBA" id="ARBA00022448"/>
    </source>
</evidence>
<evidence type="ECO:0000256" key="10">
    <source>
        <dbReference type="RuleBase" id="RU365087"/>
    </source>
</evidence>
<dbReference type="Pfam" id="PF03840">
    <property type="entry name" value="SecG"/>
    <property type="match status" value="1"/>
</dbReference>
<feature type="region of interest" description="Disordered" evidence="11">
    <location>
        <begin position="89"/>
        <end position="143"/>
    </location>
</feature>
<evidence type="ECO:0000256" key="8">
    <source>
        <dbReference type="ARBA" id="ARBA00023010"/>
    </source>
</evidence>
<keyword evidence="5 10" id="KW-0812">Transmembrane</keyword>
<dbReference type="PANTHER" id="PTHR34182">
    <property type="entry name" value="PROTEIN-EXPORT MEMBRANE PROTEIN SECG"/>
    <property type="match status" value="1"/>
</dbReference>